<feature type="compositionally biased region" description="Low complexity" evidence="1">
    <location>
        <begin position="67"/>
        <end position="82"/>
    </location>
</feature>
<feature type="region of interest" description="Disordered" evidence="1">
    <location>
        <begin position="600"/>
        <end position="620"/>
    </location>
</feature>
<dbReference type="EMBL" id="BFEA01000165">
    <property type="protein sequence ID" value="GBG72458.1"/>
    <property type="molecule type" value="Genomic_DNA"/>
</dbReference>
<keyword evidence="2" id="KW-0812">Transmembrane</keyword>
<evidence type="ECO:0008006" key="5">
    <source>
        <dbReference type="Google" id="ProtNLM"/>
    </source>
</evidence>
<name>A0A388KR27_CHABU</name>
<dbReference type="Gramene" id="GBG72458">
    <property type="protein sequence ID" value="GBG72458"/>
    <property type="gene ID" value="CBR_g12032"/>
</dbReference>
<feature type="region of interest" description="Disordered" evidence="1">
    <location>
        <begin position="38"/>
        <end position="112"/>
    </location>
</feature>
<proteinExistence type="predicted"/>
<feature type="transmembrane region" description="Helical" evidence="2">
    <location>
        <begin position="463"/>
        <end position="483"/>
    </location>
</feature>
<feature type="compositionally biased region" description="Low complexity" evidence="1">
    <location>
        <begin position="611"/>
        <end position="620"/>
    </location>
</feature>
<comment type="caution">
    <text evidence="3">The sequence shown here is derived from an EMBL/GenBank/DDBJ whole genome shotgun (WGS) entry which is preliminary data.</text>
</comment>
<sequence>MADVFRRLPLLVLAVVLLLLLVVFHVCILDAVPRRGRRRRSSKKDVGMEGRQGMCRSAGDQGGGHRAGQSPARSSRSSEQSGYAHMPPHLQPLPDTSDEEEEDRRSRTVPLGSGSIQDWAAIELCGSRDGGYDQSYTELLQQGLSDDEGDGGVNLSFGLCSGKSSAASRTVIVNNHPDDEGRQLTAVARSSKSPASIREASGNNGDPPRQQFRTPCRKNDGDAPAVGADNQEWNDDDGEGGEDDAGHVPPLKQSSMGGRGGKTRACARNGNRGKKAAGNGSDAEADGDAEGGRQFWSVDNMIALNRAKLDQDAHLQGMGIAYARMKLREWKWLDVEQRLKKVGVDTEAERCGKKWDNLMQQFKKVHHFQGLSGKQDFFQFSGKERLSKGFNFNMDRAVYDEILGSTVKSHTINPKNVADIGAPSGVHLPFATSADPEFVGDGDAAVGHDDDEDGSTRGHSTSVLAILAFAAFIVFVAAFIAFLSILAAFIAFLAILAFVAFIAFLAASIAFLAILAAFIAFLAAFIAFLAILAAFIAFLAILAAFIAFLAIFAPVAILPVVTSISPVALPSRHVAATSVLGHVNFIASLFDRGVLTSVSSSPTPSSPPSPRSQSIPPSPLSCSSPIRAIVQNVFQAVNDSDDIIATPVIAAETTITICCRTLFTVDAEIFSWRLAYLEVGVSRVLSSRGSGRAKSARKLAVEAAIRERKGRHVANKQRKLVQGASPLPKFVEDDEWVASQVESDFLEEEEVSLKRKSARRGSGALRIDDVGERRGGGGRAMMEDVIDINAAAASGRGGGSRRPTTSRGSGTCERSPGSARGCRLRANTSNPEGDDLYRHWRQRASRQSGEQEPLSCAGAARGCIRGGCGARAGGAAAGGALHAPEGARAAGAAAAGASQAAEGARAGGARAGRVPQAGEGARAGDVAAQGEDDEALVNRVRQQNARDGIEALSKVWVDDIRVWNETKGNAIVKLM</sequence>
<dbReference type="Gene3D" id="1.10.10.60">
    <property type="entry name" value="Homeodomain-like"/>
    <property type="match status" value="1"/>
</dbReference>
<feature type="transmembrane region" description="Helical" evidence="2">
    <location>
        <begin position="489"/>
        <end position="522"/>
    </location>
</feature>
<keyword evidence="4" id="KW-1185">Reference proteome</keyword>
<dbReference type="Proteomes" id="UP000265515">
    <property type="component" value="Unassembled WGS sequence"/>
</dbReference>
<feature type="region of interest" description="Disordered" evidence="1">
    <location>
        <begin position="792"/>
        <end position="837"/>
    </location>
</feature>
<evidence type="ECO:0000256" key="1">
    <source>
        <dbReference type="SAM" id="MobiDB-lite"/>
    </source>
</evidence>
<dbReference type="PANTHER" id="PTHR33492">
    <property type="entry name" value="OSJNBA0043A12.37 PROTEIN-RELATED"/>
    <property type="match status" value="1"/>
</dbReference>
<feature type="compositionally biased region" description="Low complexity" evidence="1">
    <location>
        <begin position="801"/>
        <end position="811"/>
    </location>
</feature>
<keyword evidence="2" id="KW-1133">Transmembrane helix</keyword>
<feature type="compositionally biased region" description="Acidic residues" evidence="1">
    <location>
        <begin position="232"/>
        <end position="243"/>
    </location>
</feature>
<feature type="region of interest" description="Disordered" evidence="1">
    <location>
        <begin position="906"/>
        <end position="931"/>
    </location>
</feature>
<reference evidence="3 4" key="1">
    <citation type="journal article" date="2018" name="Cell">
        <title>The Chara Genome: Secondary Complexity and Implications for Plant Terrestrialization.</title>
        <authorList>
            <person name="Nishiyama T."/>
            <person name="Sakayama H."/>
            <person name="Vries J.D."/>
            <person name="Buschmann H."/>
            <person name="Saint-Marcoux D."/>
            <person name="Ullrich K.K."/>
            <person name="Haas F.B."/>
            <person name="Vanderstraeten L."/>
            <person name="Becker D."/>
            <person name="Lang D."/>
            <person name="Vosolsobe S."/>
            <person name="Rombauts S."/>
            <person name="Wilhelmsson P.K.I."/>
            <person name="Janitza P."/>
            <person name="Kern R."/>
            <person name="Heyl A."/>
            <person name="Rumpler F."/>
            <person name="Villalobos L.I.A.C."/>
            <person name="Clay J.M."/>
            <person name="Skokan R."/>
            <person name="Toyoda A."/>
            <person name="Suzuki Y."/>
            <person name="Kagoshima H."/>
            <person name="Schijlen E."/>
            <person name="Tajeshwar N."/>
            <person name="Catarino B."/>
            <person name="Hetherington A.J."/>
            <person name="Saltykova A."/>
            <person name="Bonnot C."/>
            <person name="Breuninger H."/>
            <person name="Symeonidi A."/>
            <person name="Radhakrishnan G.V."/>
            <person name="Van Nieuwerburgh F."/>
            <person name="Deforce D."/>
            <person name="Chang C."/>
            <person name="Karol K.G."/>
            <person name="Hedrich R."/>
            <person name="Ulvskov P."/>
            <person name="Glockner G."/>
            <person name="Delwiche C.F."/>
            <person name="Petrasek J."/>
            <person name="Van de Peer Y."/>
            <person name="Friml J."/>
            <person name="Beilby M."/>
            <person name="Dolan L."/>
            <person name="Kohara Y."/>
            <person name="Sugano S."/>
            <person name="Fujiyama A."/>
            <person name="Delaux P.-M."/>
            <person name="Quint M."/>
            <person name="TheiBen G."/>
            <person name="Hagemann M."/>
            <person name="Harholt J."/>
            <person name="Dunand C."/>
            <person name="Zachgo S."/>
            <person name="Langdale J."/>
            <person name="Maumus F."/>
            <person name="Straeten D.V.D."/>
            <person name="Gould S.B."/>
            <person name="Rensing S.A."/>
        </authorList>
    </citation>
    <scope>NUCLEOTIDE SEQUENCE [LARGE SCALE GENOMIC DNA]</scope>
    <source>
        <strain evidence="3 4">S276</strain>
    </source>
</reference>
<dbReference type="AlphaFoldDB" id="A0A388KR27"/>
<feature type="transmembrane region" description="Helical" evidence="2">
    <location>
        <begin position="12"/>
        <end position="32"/>
    </location>
</feature>
<evidence type="ECO:0000256" key="2">
    <source>
        <dbReference type="SAM" id="Phobius"/>
    </source>
</evidence>
<organism evidence="3 4">
    <name type="scientific">Chara braunii</name>
    <name type="common">Braun's stonewort</name>
    <dbReference type="NCBI Taxonomy" id="69332"/>
    <lineage>
        <taxon>Eukaryota</taxon>
        <taxon>Viridiplantae</taxon>
        <taxon>Streptophyta</taxon>
        <taxon>Charophyceae</taxon>
        <taxon>Charales</taxon>
        <taxon>Characeae</taxon>
        <taxon>Chara</taxon>
    </lineage>
</organism>
<gene>
    <name evidence="3" type="ORF">CBR_g12032</name>
</gene>
<dbReference type="OrthoDB" id="6723674at2759"/>
<keyword evidence="2" id="KW-0472">Membrane</keyword>
<feature type="transmembrane region" description="Helical" evidence="2">
    <location>
        <begin position="529"/>
        <end position="557"/>
    </location>
</feature>
<evidence type="ECO:0000313" key="3">
    <source>
        <dbReference type="EMBL" id="GBG72458.1"/>
    </source>
</evidence>
<evidence type="ECO:0000313" key="4">
    <source>
        <dbReference type="Proteomes" id="UP000265515"/>
    </source>
</evidence>
<dbReference type="PANTHER" id="PTHR33492:SF4">
    <property type="entry name" value="OS02G0174300 PROTEIN"/>
    <property type="match status" value="1"/>
</dbReference>
<feature type="region of interest" description="Disordered" evidence="1">
    <location>
        <begin position="175"/>
        <end position="291"/>
    </location>
</feature>
<accession>A0A388KR27</accession>
<protein>
    <recommendedName>
        <fullName evidence="5">Myb-like domain-containing protein</fullName>
    </recommendedName>
</protein>